<feature type="region of interest" description="Disordered" evidence="1">
    <location>
        <begin position="1"/>
        <end position="38"/>
    </location>
</feature>
<gene>
    <name evidence="2" type="ORF">AB0A88_22980</name>
</gene>
<evidence type="ECO:0000313" key="3">
    <source>
        <dbReference type="Proteomes" id="UP001551329"/>
    </source>
</evidence>
<comment type="caution">
    <text evidence="2">The sequence shown here is derived from an EMBL/GenBank/DDBJ whole genome shotgun (WGS) entry which is preliminary data.</text>
</comment>
<evidence type="ECO:0000256" key="1">
    <source>
        <dbReference type="SAM" id="MobiDB-lite"/>
    </source>
</evidence>
<feature type="region of interest" description="Disordered" evidence="1">
    <location>
        <begin position="58"/>
        <end position="89"/>
    </location>
</feature>
<name>A0ABV3CDY0_9ACTN</name>
<protein>
    <submittedName>
        <fullName evidence="2">Uncharacterized protein</fullName>
    </submittedName>
</protein>
<organism evidence="2 3">
    <name type="scientific">Streptomyces narbonensis</name>
    <dbReference type="NCBI Taxonomy" id="67333"/>
    <lineage>
        <taxon>Bacteria</taxon>
        <taxon>Bacillati</taxon>
        <taxon>Actinomycetota</taxon>
        <taxon>Actinomycetes</taxon>
        <taxon>Kitasatosporales</taxon>
        <taxon>Streptomycetaceae</taxon>
        <taxon>Streptomyces</taxon>
    </lineage>
</organism>
<dbReference type="RefSeq" id="WP_358476297.1">
    <property type="nucleotide sequence ID" value="NZ_JBEZAE010000015.1"/>
</dbReference>
<proteinExistence type="predicted"/>
<keyword evidence="3" id="KW-1185">Reference proteome</keyword>
<dbReference type="Proteomes" id="UP001551329">
    <property type="component" value="Unassembled WGS sequence"/>
</dbReference>
<reference evidence="2 3" key="1">
    <citation type="submission" date="2024-06" db="EMBL/GenBank/DDBJ databases">
        <title>The Natural Products Discovery Center: Release of the First 8490 Sequenced Strains for Exploring Actinobacteria Biosynthetic Diversity.</title>
        <authorList>
            <person name="Kalkreuter E."/>
            <person name="Kautsar S.A."/>
            <person name="Yang D."/>
            <person name="Bader C.D."/>
            <person name="Teijaro C.N."/>
            <person name="Fluegel L."/>
            <person name="Davis C.M."/>
            <person name="Simpson J.R."/>
            <person name="Lauterbach L."/>
            <person name="Steele A.D."/>
            <person name="Gui C."/>
            <person name="Meng S."/>
            <person name="Li G."/>
            <person name="Viehrig K."/>
            <person name="Ye F."/>
            <person name="Su P."/>
            <person name="Kiefer A.F."/>
            <person name="Nichols A."/>
            <person name="Cepeda A.J."/>
            <person name="Yan W."/>
            <person name="Fan B."/>
            <person name="Jiang Y."/>
            <person name="Adhikari A."/>
            <person name="Zheng C.-J."/>
            <person name="Schuster L."/>
            <person name="Cowan T.M."/>
            <person name="Smanski M.J."/>
            <person name="Chevrette M.G."/>
            <person name="De Carvalho L.P.S."/>
            <person name="Shen B."/>
        </authorList>
    </citation>
    <scope>NUCLEOTIDE SEQUENCE [LARGE SCALE GENOMIC DNA]</scope>
    <source>
        <strain evidence="2 3">NPDC045974</strain>
    </source>
</reference>
<sequence length="89" mass="9687">MADVQHRAHLTWAEGPQMHLTIQADERVGEDDPAPASEGYWEADVTADLELDETLDVASAGDRDEQHFSPAVGTRMATGSTSHTRPRSS</sequence>
<accession>A0ABV3CDY0</accession>
<dbReference type="EMBL" id="JBEZAE010000015">
    <property type="protein sequence ID" value="MEU7072991.1"/>
    <property type="molecule type" value="Genomic_DNA"/>
</dbReference>
<evidence type="ECO:0000313" key="2">
    <source>
        <dbReference type="EMBL" id="MEU7072991.1"/>
    </source>
</evidence>